<keyword evidence="3" id="KW-1185">Reference proteome</keyword>
<gene>
    <name evidence="2" type="ORF">QWJ38_20000</name>
</gene>
<evidence type="ECO:0000313" key="2">
    <source>
        <dbReference type="EMBL" id="MDN3922581.1"/>
    </source>
</evidence>
<evidence type="ECO:0000256" key="1">
    <source>
        <dbReference type="SAM" id="Phobius"/>
    </source>
</evidence>
<organism evidence="2 3">
    <name type="scientific">Roseateles violae</name>
    <dbReference type="NCBI Taxonomy" id="3058042"/>
    <lineage>
        <taxon>Bacteria</taxon>
        <taxon>Pseudomonadati</taxon>
        <taxon>Pseudomonadota</taxon>
        <taxon>Betaproteobacteria</taxon>
        <taxon>Burkholderiales</taxon>
        <taxon>Sphaerotilaceae</taxon>
        <taxon>Roseateles</taxon>
    </lineage>
</organism>
<dbReference type="EMBL" id="JAUHHC010000005">
    <property type="protein sequence ID" value="MDN3922581.1"/>
    <property type="molecule type" value="Genomic_DNA"/>
</dbReference>
<keyword evidence="1" id="KW-0472">Membrane</keyword>
<accession>A0ABT8DWP6</accession>
<evidence type="ECO:0000313" key="3">
    <source>
        <dbReference type="Proteomes" id="UP001228044"/>
    </source>
</evidence>
<sequence length="87" mass="9386">MGGLARRQAELQQRQLALRLRNLELRAGLRSDLRRLARPLGWFGAAGAGAGIAVLLAGARRPGSLLRALGIARLGLRIARLLRSLRA</sequence>
<name>A0ABT8DWP6_9BURK</name>
<dbReference type="RefSeq" id="WP_290360878.1">
    <property type="nucleotide sequence ID" value="NZ_JAUHHC010000005.1"/>
</dbReference>
<evidence type="ECO:0008006" key="4">
    <source>
        <dbReference type="Google" id="ProtNLM"/>
    </source>
</evidence>
<keyword evidence="1" id="KW-1133">Transmembrane helix</keyword>
<keyword evidence="1" id="KW-0812">Transmembrane</keyword>
<reference evidence="2 3" key="1">
    <citation type="submission" date="2023-06" db="EMBL/GenBank/DDBJ databases">
        <title>Pelomonas sp. PFR6 16S ribosomal RNA gene Genome sequencing and assembly.</title>
        <authorList>
            <person name="Woo H."/>
        </authorList>
    </citation>
    <scope>NUCLEOTIDE SEQUENCE [LARGE SCALE GENOMIC DNA]</scope>
    <source>
        <strain evidence="2 3">PFR6</strain>
    </source>
</reference>
<proteinExistence type="predicted"/>
<feature type="transmembrane region" description="Helical" evidence="1">
    <location>
        <begin position="40"/>
        <end position="59"/>
    </location>
</feature>
<protein>
    <recommendedName>
        <fullName evidence="4">YqjK-like protein</fullName>
    </recommendedName>
</protein>
<dbReference type="Proteomes" id="UP001228044">
    <property type="component" value="Unassembled WGS sequence"/>
</dbReference>
<comment type="caution">
    <text evidence="2">The sequence shown here is derived from an EMBL/GenBank/DDBJ whole genome shotgun (WGS) entry which is preliminary data.</text>
</comment>